<dbReference type="Gene3D" id="3.20.20.140">
    <property type="entry name" value="Metal-dependent hydrolases"/>
    <property type="match status" value="1"/>
</dbReference>
<dbReference type="PANTHER" id="PTHR11113">
    <property type="entry name" value="N-ACETYLGLUCOSAMINE-6-PHOSPHATE DEACETYLASE"/>
    <property type="match status" value="1"/>
</dbReference>
<feature type="active site" description="Proton donor/acceptor" evidence="2">
    <location>
        <position position="286"/>
    </location>
</feature>
<feature type="binding site" evidence="3">
    <location>
        <position position="202"/>
    </location>
    <ligand>
        <name>Zn(2+)</name>
        <dbReference type="ChEBI" id="CHEBI:29105"/>
    </ligand>
</feature>
<evidence type="ECO:0000256" key="3">
    <source>
        <dbReference type="PIRSR" id="PIRSR038994-3"/>
    </source>
</evidence>
<reference evidence="4 5" key="1">
    <citation type="submission" date="2017-03" db="EMBL/GenBank/DDBJ databases">
        <title>Genomes of endolithic fungi from Antarctica.</title>
        <authorList>
            <person name="Coleine C."/>
            <person name="Masonjones S."/>
            <person name="Stajich J.E."/>
        </authorList>
    </citation>
    <scope>NUCLEOTIDE SEQUENCE [LARGE SCALE GENOMIC DNA]</scope>
    <source>
        <strain evidence="4 5">CCFEE 5187</strain>
    </source>
</reference>
<evidence type="ECO:0000256" key="2">
    <source>
        <dbReference type="PIRSR" id="PIRSR038994-1"/>
    </source>
</evidence>
<gene>
    <name evidence="4" type="ORF">B0A49_10275</name>
</gene>
<accession>A0A4U0WFJ5</accession>
<evidence type="ECO:0000256" key="1">
    <source>
        <dbReference type="ARBA" id="ARBA00022801"/>
    </source>
</evidence>
<dbReference type="InterPro" id="IPR032466">
    <property type="entry name" value="Metal_Hydrolase"/>
</dbReference>
<dbReference type="GO" id="GO:0046872">
    <property type="term" value="F:metal ion binding"/>
    <property type="evidence" value="ECO:0007669"/>
    <property type="project" value="UniProtKB-KW"/>
</dbReference>
<dbReference type="SUPFAM" id="SSF51556">
    <property type="entry name" value="Metallo-dependent hydrolases"/>
    <property type="match status" value="1"/>
</dbReference>
<comment type="cofactor">
    <cofactor evidence="3">
        <name>a divalent metal cation</name>
        <dbReference type="ChEBI" id="CHEBI:60240"/>
    </cofactor>
    <text evidence="3">Binds 1 divalent metal cation per subunit.</text>
</comment>
<dbReference type="GO" id="GO:0006046">
    <property type="term" value="P:N-acetylglucosamine catabolic process"/>
    <property type="evidence" value="ECO:0007669"/>
    <property type="project" value="TreeGrafter"/>
</dbReference>
<evidence type="ECO:0000313" key="5">
    <source>
        <dbReference type="Proteomes" id="UP000308768"/>
    </source>
</evidence>
<proteinExistence type="predicted"/>
<dbReference type="InterPro" id="IPR003764">
    <property type="entry name" value="GlcNAc_6-P_deAcase"/>
</dbReference>
<dbReference type="PIRSF" id="PIRSF038994">
    <property type="entry name" value="NagA"/>
    <property type="match status" value="1"/>
</dbReference>
<feature type="non-terminal residue" evidence="4">
    <location>
        <position position="350"/>
    </location>
</feature>
<keyword evidence="3" id="KW-0479">Metal-binding</keyword>
<dbReference type="Proteomes" id="UP000308768">
    <property type="component" value="Unassembled WGS sequence"/>
</dbReference>
<keyword evidence="5" id="KW-1185">Reference proteome</keyword>
<dbReference type="PANTHER" id="PTHR11113:SF4">
    <property type="entry name" value="N-ACETYLGLUCOSAMINE-6-PHOSPHATE DEACETYLASE"/>
    <property type="match status" value="1"/>
</dbReference>
<organism evidence="4 5">
    <name type="scientific">Cryomyces minteri</name>
    <dbReference type="NCBI Taxonomy" id="331657"/>
    <lineage>
        <taxon>Eukaryota</taxon>
        <taxon>Fungi</taxon>
        <taxon>Dikarya</taxon>
        <taxon>Ascomycota</taxon>
        <taxon>Pezizomycotina</taxon>
        <taxon>Dothideomycetes</taxon>
        <taxon>Dothideomycetes incertae sedis</taxon>
        <taxon>Cryomyces</taxon>
    </lineage>
</organism>
<feature type="binding site" evidence="3">
    <location>
        <position position="134"/>
    </location>
    <ligand>
        <name>Zn(2+)</name>
        <dbReference type="ChEBI" id="CHEBI:29105"/>
    </ligand>
</feature>
<comment type="caution">
    <text evidence="4">The sequence shown here is derived from an EMBL/GenBank/DDBJ whole genome shotgun (WGS) entry which is preliminary data.</text>
</comment>
<protein>
    <recommendedName>
        <fullName evidence="6">N-acetylglucosamine-6-phosphate deacetylase</fullName>
    </recommendedName>
</protein>
<evidence type="ECO:0008006" key="6">
    <source>
        <dbReference type="Google" id="ProtNLM"/>
    </source>
</evidence>
<evidence type="ECO:0000313" key="4">
    <source>
        <dbReference type="EMBL" id="TKA61481.1"/>
    </source>
</evidence>
<dbReference type="STRING" id="331657.A0A4U0WFJ5"/>
<name>A0A4U0WFJ5_9PEZI</name>
<dbReference type="GO" id="GO:0008448">
    <property type="term" value="F:N-acetylglucosamine-6-phosphate deacetylase activity"/>
    <property type="evidence" value="ECO:0007669"/>
    <property type="project" value="InterPro"/>
</dbReference>
<sequence>MSSGWFTNLLNCRLCINGELVDDQMVVSDDTGLILKRTGFIGGDAVDLEGAIVAPGFLELQTNGMRGFHFTHFEDEEQYAKELDKVANYLVTVGVTGFWATIPTVTAEKFQKILPSLKPRTIPESASLLGAHCEGPYLHPTKKGAHNASLFQDPSTAPAASIYGASNLSTSVKLITLAPELPGAVPLTRSLTAQNIAVSLGHSSASYDAGAAALAAGATCLTHTLNAMAPLHHRNPGLAGLVAAPATAPSAPAPYHCIIPDGQHLHPAVAALLFRANPSRCILVSDSVELAGQPDGVYPGHAQIPHAQRKAGARATIDDGSDTLVGGCASLAECVQNLMRWTGCGVAQAV</sequence>
<dbReference type="AlphaFoldDB" id="A0A4U0WFJ5"/>
<feature type="binding site" evidence="3">
    <location>
        <position position="223"/>
    </location>
    <ligand>
        <name>Zn(2+)</name>
        <dbReference type="ChEBI" id="CHEBI:29105"/>
    </ligand>
</feature>
<dbReference type="OrthoDB" id="10264777at2759"/>
<keyword evidence="1" id="KW-0378">Hydrolase</keyword>
<dbReference type="EMBL" id="NAJN01001732">
    <property type="protein sequence ID" value="TKA61481.1"/>
    <property type="molecule type" value="Genomic_DNA"/>
</dbReference>